<dbReference type="EMBL" id="JAYKXN010000004">
    <property type="protein sequence ID" value="KAK7295286.1"/>
    <property type="molecule type" value="Genomic_DNA"/>
</dbReference>
<organism evidence="1 2">
    <name type="scientific">Clitoria ternatea</name>
    <name type="common">Butterfly pea</name>
    <dbReference type="NCBI Taxonomy" id="43366"/>
    <lineage>
        <taxon>Eukaryota</taxon>
        <taxon>Viridiplantae</taxon>
        <taxon>Streptophyta</taxon>
        <taxon>Embryophyta</taxon>
        <taxon>Tracheophyta</taxon>
        <taxon>Spermatophyta</taxon>
        <taxon>Magnoliopsida</taxon>
        <taxon>eudicotyledons</taxon>
        <taxon>Gunneridae</taxon>
        <taxon>Pentapetalae</taxon>
        <taxon>rosids</taxon>
        <taxon>fabids</taxon>
        <taxon>Fabales</taxon>
        <taxon>Fabaceae</taxon>
        <taxon>Papilionoideae</taxon>
        <taxon>50 kb inversion clade</taxon>
        <taxon>NPAAA clade</taxon>
        <taxon>indigoferoid/millettioid clade</taxon>
        <taxon>Phaseoleae</taxon>
        <taxon>Clitoria</taxon>
    </lineage>
</organism>
<name>A0AAN9JBM2_CLITE</name>
<proteinExistence type="predicted"/>
<evidence type="ECO:0000313" key="2">
    <source>
        <dbReference type="Proteomes" id="UP001359559"/>
    </source>
</evidence>
<dbReference type="AlphaFoldDB" id="A0AAN9JBM2"/>
<protein>
    <submittedName>
        <fullName evidence="1">Uncharacterized protein</fullName>
    </submittedName>
</protein>
<accession>A0AAN9JBM2</accession>
<sequence>MMWLVQSKILLNANVYYGVSWLPSSICHKQSLMTHLPQQVVVAIHEVKPVLNPFVMDIVVWRNRLNDEYPMSSNYLWLAQNQFPPPTQFVVWRLPPRVINALMLMNTLYIVFVIVDWRGEFGSTFTIPNIPTSLLLTRLVSWIVPLFDVVALNVDASFHQASRSARIGGLLRDDMSGWVVPNKLKRFKIRLVYSFTHTHSLTHRFLSLIAARVFHPSSFFSVP</sequence>
<evidence type="ECO:0000313" key="1">
    <source>
        <dbReference type="EMBL" id="KAK7295286.1"/>
    </source>
</evidence>
<keyword evidence="2" id="KW-1185">Reference proteome</keyword>
<reference evidence="1 2" key="1">
    <citation type="submission" date="2024-01" db="EMBL/GenBank/DDBJ databases">
        <title>The genomes of 5 underutilized Papilionoideae crops provide insights into root nodulation and disease resistance.</title>
        <authorList>
            <person name="Yuan L."/>
        </authorList>
    </citation>
    <scope>NUCLEOTIDE SEQUENCE [LARGE SCALE GENOMIC DNA]</scope>
    <source>
        <strain evidence="1">LY-2023</strain>
        <tissue evidence="1">Leaf</tissue>
    </source>
</reference>
<comment type="caution">
    <text evidence="1">The sequence shown here is derived from an EMBL/GenBank/DDBJ whole genome shotgun (WGS) entry which is preliminary data.</text>
</comment>
<gene>
    <name evidence="1" type="ORF">RJT34_18192</name>
</gene>
<dbReference type="Proteomes" id="UP001359559">
    <property type="component" value="Unassembled WGS sequence"/>
</dbReference>